<name>A0ABW3YRS9_9ACTN</name>
<protein>
    <submittedName>
        <fullName evidence="1">Uncharacterized protein</fullName>
    </submittedName>
</protein>
<accession>A0ABW3YRS9</accession>
<dbReference type="Proteomes" id="UP001597260">
    <property type="component" value="Unassembled WGS sequence"/>
</dbReference>
<organism evidence="1 2">
    <name type="scientific">Micromonospora sonneratiae</name>
    <dbReference type="NCBI Taxonomy" id="1184706"/>
    <lineage>
        <taxon>Bacteria</taxon>
        <taxon>Bacillati</taxon>
        <taxon>Actinomycetota</taxon>
        <taxon>Actinomycetes</taxon>
        <taxon>Micromonosporales</taxon>
        <taxon>Micromonosporaceae</taxon>
        <taxon>Micromonospora</taxon>
    </lineage>
</organism>
<gene>
    <name evidence="1" type="ORF">ACFQ4H_32985</name>
</gene>
<dbReference type="EMBL" id="JBHTMP010000102">
    <property type="protein sequence ID" value="MFD1325904.1"/>
    <property type="molecule type" value="Genomic_DNA"/>
</dbReference>
<dbReference type="RefSeq" id="WP_377578864.1">
    <property type="nucleotide sequence ID" value="NZ_JBHTMP010000102.1"/>
</dbReference>
<proteinExistence type="predicted"/>
<sequence>MTRKSFLGIPVEGAIIRGHRVPQRPVTDLQPFLRALLDDDTITEFGWRQYTPYFNDGEPCVFRVGECWVRTTTDAATVDAADLWIGRYDTDHPGLGQLERTADGNSRYQGVDEARYQRAMALATALEDGAFNDVLLETFGDHASVTVRRDGITVDYYEHD</sequence>
<reference evidence="2" key="1">
    <citation type="journal article" date="2019" name="Int. J. Syst. Evol. Microbiol.">
        <title>The Global Catalogue of Microorganisms (GCM) 10K type strain sequencing project: providing services to taxonomists for standard genome sequencing and annotation.</title>
        <authorList>
            <consortium name="The Broad Institute Genomics Platform"/>
            <consortium name="The Broad Institute Genome Sequencing Center for Infectious Disease"/>
            <person name="Wu L."/>
            <person name="Ma J."/>
        </authorList>
    </citation>
    <scope>NUCLEOTIDE SEQUENCE [LARGE SCALE GENOMIC DNA]</scope>
    <source>
        <strain evidence="2">JCM 31037</strain>
    </source>
</reference>
<evidence type="ECO:0000313" key="2">
    <source>
        <dbReference type="Proteomes" id="UP001597260"/>
    </source>
</evidence>
<comment type="caution">
    <text evidence="1">The sequence shown here is derived from an EMBL/GenBank/DDBJ whole genome shotgun (WGS) entry which is preliminary data.</text>
</comment>
<evidence type="ECO:0000313" key="1">
    <source>
        <dbReference type="EMBL" id="MFD1325904.1"/>
    </source>
</evidence>
<keyword evidence="2" id="KW-1185">Reference proteome</keyword>